<accession>A0ABR6ER82</accession>
<reference evidence="1 2" key="1">
    <citation type="submission" date="2019-11" db="EMBL/GenBank/DDBJ databases">
        <title>Description of Pedobacter sp. LMG 31462T.</title>
        <authorList>
            <person name="Carlier A."/>
            <person name="Qi S."/>
            <person name="Vandamme P."/>
        </authorList>
    </citation>
    <scope>NUCLEOTIDE SEQUENCE [LARGE SCALE GENOMIC DNA]</scope>
    <source>
        <strain evidence="1 2">LMG 31462</strain>
    </source>
</reference>
<evidence type="ECO:0000313" key="1">
    <source>
        <dbReference type="EMBL" id="MBB2147760.1"/>
    </source>
</evidence>
<protein>
    <submittedName>
        <fullName evidence="1">Uncharacterized protein</fullName>
    </submittedName>
</protein>
<dbReference type="Proteomes" id="UP000636110">
    <property type="component" value="Unassembled WGS sequence"/>
</dbReference>
<comment type="caution">
    <text evidence="1">The sequence shown here is derived from an EMBL/GenBank/DDBJ whole genome shotgun (WGS) entry which is preliminary data.</text>
</comment>
<keyword evidence="2" id="KW-1185">Reference proteome</keyword>
<dbReference type="RefSeq" id="WP_182953082.1">
    <property type="nucleotide sequence ID" value="NZ_WNXC01000001.1"/>
</dbReference>
<proteinExistence type="predicted"/>
<evidence type="ECO:0000313" key="2">
    <source>
        <dbReference type="Proteomes" id="UP000636110"/>
    </source>
</evidence>
<gene>
    <name evidence="1" type="ORF">GM920_02430</name>
</gene>
<dbReference type="EMBL" id="WNXC01000001">
    <property type="protein sequence ID" value="MBB2147760.1"/>
    <property type="molecule type" value="Genomic_DNA"/>
</dbReference>
<name>A0ABR6ER82_9SPHI</name>
<sequence length="148" mass="16479">MATTLQQLTPGKYLFFGSPSQLEGQNHLVVGFSAKALGITKNESGIHAAIQQFDISPLISKISTHILEEKSIEAHKLYTWPANLGDPKAWASSKQLFFEQHLMNQAIEVLKVLEDQQISWKFIPISSFRTLAEEAQAVNLLSDITTNL</sequence>
<organism evidence="1 2">
    <name type="scientific">Pedobacter gandavensis</name>
    <dbReference type="NCBI Taxonomy" id="2679963"/>
    <lineage>
        <taxon>Bacteria</taxon>
        <taxon>Pseudomonadati</taxon>
        <taxon>Bacteroidota</taxon>
        <taxon>Sphingobacteriia</taxon>
        <taxon>Sphingobacteriales</taxon>
        <taxon>Sphingobacteriaceae</taxon>
        <taxon>Pedobacter</taxon>
    </lineage>
</organism>